<organism evidence="2 3">
    <name type="scientific">Drosophila mauritiana</name>
    <name type="common">Fruit fly</name>
    <dbReference type="NCBI Taxonomy" id="7226"/>
    <lineage>
        <taxon>Eukaryota</taxon>
        <taxon>Metazoa</taxon>
        <taxon>Ecdysozoa</taxon>
        <taxon>Arthropoda</taxon>
        <taxon>Hexapoda</taxon>
        <taxon>Insecta</taxon>
        <taxon>Pterygota</taxon>
        <taxon>Neoptera</taxon>
        <taxon>Endopterygota</taxon>
        <taxon>Diptera</taxon>
        <taxon>Brachycera</taxon>
        <taxon>Muscomorpha</taxon>
        <taxon>Ephydroidea</taxon>
        <taxon>Drosophilidae</taxon>
        <taxon>Drosophila</taxon>
        <taxon>Sophophora</taxon>
    </lineage>
</organism>
<feature type="compositionally biased region" description="Basic and acidic residues" evidence="1">
    <location>
        <begin position="81"/>
        <end position="90"/>
    </location>
</feature>
<keyword evidence="2" id="KW-1185">Reference proteome</keyword>
<reference evidence="3" key="1">
    <citation type="submission" date="2025-08" db="UniProtKB">
        <authorList>
            <consortium name="RefSeq"/>
        </authorList>
    </citation>
    <scope>IDENTIFICATION</scope>
    <source>
        <strain evidence="3">Mau12</strain>
        <tissue evidence="3">Whole Body</tissue>
    </source>
</reference>
<gene>
    <name evidence="3" type="primary">LOC117146155</name>
</gene>
<feature type="compositionally biased region" description="Basic residues" evidence="1">
    <location>
        <begin position="71"/>
        <end position="80"/>
    </location>
</feature>
<name>A0A6P8KGH8_DROMA</name>
<evidence type="ECO:0000256" key="1">
    <source>
        <dbReference type="SAM" id="MobiDB-lite"/>
    </source>
</evidence>
<evidence type="ECO:0000313" key="3">
    <source>
        <dbReference type="RefSeq" id="XP_033168023.1"/>
    </source>
</evidence>
<dbReference type="Proteomes" id="UP000515162">
    <property type="component" value="Chromosome 2L"/>
</dbReference>
<sequence>MDALIPLLTDPKQRDFPMWLPVPPTYCAYNQDINLEANHSANDRPTSHIITTTHSESYHRNTKMENSSSYTHKKFAVSKRKREEDQDKENLTQQSEQPIFKRRQTQGFFRPWLDNEQNQQAEKETSPMAKPSGPGSSVSQYRANMVRRSQNHRQRSPKEQMRRDRNTLACLLSRRAKQAQEEQVGQQYEHYRSHHAAMLEQQVRLSLYYRHILQQAVFQRAINPAPGHILPQQQQQFLQQMALSQQMLIFGGQHC</sequence>
<proteinExistence type="predicted"/>
<dbReference type="GeneID" id="117146155"/>
<accession>A0A6P8KGH8</accession>
<dbReference type="AlphaFoldDB" id="A0A6P8KGH8"/>
<protein>
    <submittedName>
        <fullName evidence="3">Protein Mabiki</fullName>
    </submittedName>
</protein>
<feature type="region of interest" description="Disordered" evidence="1">
    <location>
        <begin position="39"/>
        <end position="140"/>
    </location>
</feature>
<evidence type="ECO:0000313" key="2">
    <source>
        <dbReference type="Proteomes" id="UP000515162"/>
    </source>
</evidence>
<dbReference type="RefSeq" id="XP_033168023.1">
    <property type="nucleotide sequence ID" value="XM_033312132.1"/>
</dbReference>